<feature type="transmembrane region" description="Helical" evidence="9">
    <location>
        <begin position="264"/>
        <end position="283"/>
    </location>
</feature>
<dbReference type="NCBIfam" id="TIGR00895">
    <property type="entry name" value="2A0115"/>
    <property type="match status" value="1"/>
</dbReference>
<dbReference type="EMBL" id="AY540995">
    <property type="protein sequence ID" value="AAS49437.2"/>
    <property type="molecule type" value="Genomic_DNA"/>
</dbReference>
<dbReference type="PANTHER" id="PTHR23508">
    <property type="entry name" value="CARBOXYLIC ACID TRANSPORTER PROTEIN HOMOLOG"/>
    <property type="match status" value="1"/>
</dbReference>
<evidence type="ECO:0000256" key="9">
    <source>
        <dbReference type="SAM" id="Phobius"/>
    </source>
</evidence>
<evidence type="ECO:0000313" key="11">
    <source>
        <dbReference type="EMBL" id="AAS49437.2"/>
    </source>
</evidence>
<evidence type="ECO:0000256" key="1">
    <source>
        <dbReference type="ARBA" id="ARBA00004429"/>
    </source>
</evidence>
<dbReference type="InterPro" id="IPR011701">
    <property type="entry name" value="MFS"/>
</dbReference>
<dbReference type="InterPro" id="IPR004746">
    <property type="entry name" value="MFS_AAHS"/>
</dbReference>
<organism evidence="11">
    <name type="scientific">Achromobacter denitrificans</name>
    <name type="common">Alcaligenes denitrificans</name>
    <dbReference type="NCBI Taxonomy" id="32002"/>
    <lineage>
        <taxon>Bacteria</taxon>
        <taxon>Pseudomonadati</taxon>
        <taxon>Pseudomonadota</taxon>
        <taxon>Betaproteobacteria</taxon>
        <taxon>Burkholderiales</taxon>
        <taxon>Alcaligenaceae</taxon>
        <taxon>Achromobacter</taxon>
    </lineage>
</organism>
<feature type="transmembrane region" description="Helical" evidence="9">
    <location>
        <begin position="322"/>
        <end position="344"/>
    </location>
</feature>
<evidence type="ECO:0000256" key="3">
    <source>
        <dbReference type="ARBA" id="ARBA00022448"/>
    </source>
</evidence>
<keyword evidence="5" id="KW-0997">Cell inner membrane</keyword>
<evidence type="ECO:0000256" key="6">
    <source>
        <dbReference type="ARBA" id="ARBA00022692"/>
    </source>
</evidence>
<sequence length="463" mass="48392">MNTVDITEIIEKQKPNRKVLALLILSFLIMLCDGYDLQAIAFASPTIIADWGIQKASFGFIFSGGLFGVMVGGFLFGYVADRIGRRPALLWGTLLFGVFTLAAVLATNITQLAVLRFVAGLGIGGITPIAIALNVEYAPKRFRASVVGLVMIGYVVGTSSGGIFAAWLVPTFGWQVLFYIGGLAPLLLLPFLAMSLPESIKYLVLSGQKAEAVARVVNAIDPSIRASSQTRFVLGTAEEGARIAGWKDSVKALFGGQLSKITPALWGAFVCSSVTVFFLASWIPVLTVGTGRSASLAAVGLALFSAGGAFGGIFSSRVIDRFGIGAMASIPLIAAVFVVSVGSFEFSDTGFLSMLCLIGFFVLGGHVGLMGAMGLFYSNANRANGVGWAISIGKFGSIIGPAIAAVLIAANTAISYLFMAAAAPLLMAGMGILVLGRLQKAADHEHRMGADRANDPEARPIDA</sequence>
<feature type="transmembrane region" description="Helical" evidence="9">
    <location>
        <begin position="176"/>
        <end position="196"/>
    </location>
</feature>
<feature type="transmembrane region" description="Helical" evidence="9">
    <location>
        <begin position="20"/>
        <end position="44"/>
    </location>
</feature>
<reference evidence="11" key="1">
    <citation type="journal article" date="2000" name="Gene">
        <title>Analysis of the 2,4-dichlorophenoxyacetic acid-degradative plasmid pEST4011 of Achromobacter xylosoxidans subsp. denitrificans strain EST4002.</title>
        <authorList>
            <person name="Vedler E."/>
            <person name="Koiv V."/>
            <person name="Heinaru A."/>
        </authorList>
    </citation>
    <scope>NUCLEOTIDE SEQUENCE</scope>
    <source>
        <strain evidence="11">EST4002</strain>
        <plasmid evidence="11">pEST4011</plasmid>
    </source>
</reference>
<dbReference type="InterPro" id="IPR036259">
    <property type="entry name" value="MFS_trans_sf"/>
</dbReference>
<protein>
    <submittedName>
        <fullName evidence="11">TfdK</fullName>
    </submittedName>
</protein>
<dbReference type="InterPro" id="IPR005829">
    <property type="entry name" value="Sugar_transporter_CS"/>
</dbReference>
<dbReference type="PROSITE" id="PS50850">
    <property type="entry name" value="MFS"/>
    <property type="match status" value="1"/>
</dbReference>
<feature type="transmembrane region" description="Helical" evidence="9">
    <location>
        <begin position="416"/>
        <end position="438"/>
    </location>
</feature>
<proteinExistence type="inferred from homology"/>
<dbReference type="GO" id="GO:0046943">
    <property type="term" value="F:carboxylic acid transmembrane transporter activity"/>
    <property type="evidence" value="ECO:0007669"/>
    <property type="project" value="TreeGrafter"/>
</dbReference>
<feature type="transmembrane region" description="Helical" evidence="9">
    <location>
        <begin position="113"/>
        <end position="135"/>
    </location>
</feature>
<dbReference type="Gene3D" id="1.20.1250.20">
    <property type="entry name" value="MFS general substrate transporter like domains"/>
    <property type="match status" value="1"/>
</dbReference>
<name>Q6QHP7_ACHDE</name>
<keyword evidence="3" id="KW-0813">Transport</keyword>
<evidence type="ECO:0000256" key="4">
    <source>
        <dbReference type="ARBA" id="ARBA00022475"/>
    </source>
</evidence>
<dbReference type="PROSITE" id="PS00217">
    <property type="entry name" value="SUGAR_TRANSPORT_2"/>
    <property type="match status" value="1"/>
</dbReference>
<keyword evidence="6 9" id="KW-0812">Transmembrane</keyword>
<feature type="domain" description="Major facilitator superfamily (MFS) profile" evidence="10">
    <location>
        <begin position="22"/>
        <end position="440"/>
    </location>
</feature>
<dbReference type="RefSeq" id="WP_011171695.1">
    <property type="nucleotide sequence ID" value="NC_005793.2"/>
</dbReference>
<keyword evidence="11" id="KW-0614">Plasmid</keyword>
<feature type="transmembrane region" description="Helical" evidence="9">
    <location>
        <begin position="350"/>
        <end position="376"/>
    </location>
</feature>
<geneLocation type="plasmid" evidence="11">
    <name>pEST4011</name>
</geneLocation>
<evidence type="ECO:0000256" key="2">
    <source>
        <dbReference type="ARBA" id="ARBA00006508"/>
    </source>
</evidence>
<feature type="transmembrane region" description="Helical" evidence="9">
    <location>
        <begin position="56"/>
        <end position="76"/>
    </location>
</feature>
<evidence type="ECO:0000256" key="5">
    <source>
        <dbReference type="ARBA" id="ARBA00022519"/>
    </source>
</evidence>
<comment type="similarity">
    <text evidence="2">Belongs to the major facilitator superfamily. Aromatic acid:H(+) symporter (AAHS) (TC 2.A.1.15) family.</text>
</comment>
<feature type="transmembrane region" description="Helical" evidence="9">
    <location>
        <begin position="88"/>
        <end position="107"/>
    </location>
</feature>
<reference evidence="11" key="2">
    <citation type="journal article" date="2004" name="J. Bacteriol.">
        <title>The completely sequenced plasmid pEST4011 contains a novel IncP1 backbone and a catabolic transposon harboring tfd genes for 2,4-dichlorophenoxyacetic acid degradation.</title>
        <authorList>
            <person name="Vedler E."/>
            <person name="Vahter M."/>
            <person name="Heinaru A."/>
        </authorList>
    </citation>
    <scope>NUCLEOTIDE SEQUENCE</scope>
    <source>
        <strain evidence="11">EST4002</strain>
        <plasmid evidence="11">pEST4011</plasmid>
    </source>
</reference>
<dbReference type="InterPro" id="IPR020846">
    <property type="entry name" value="MFS_dom"/>
</dbReference>
<feature type="transmembrane region" description="Helical" evidence="9">
    <location>
        <begin position="388"/>
        <end position="410"/>
    </location>
</feature>
<dbReference type="PANTHER" id="PTHR23508:SF10">
    <property type="entry name" value="CARBOXYLIC ACID TRANSPORTER PROTEIN HOMOLOG"/>
    <property type="match status" value="1"/>
</dbReference>
<keyword evidence="7 9" id="KW-1133">Transmembrane helix</keyword>
<feature type="transmembrane region" description="Helical" evidence="9">
    <location>
        <begin position="295"/>
        <end position="315"/>
    </location>
</feature>
<dbReference type="Pfam" id="PF07690">
    <property type="entry name" value="MFS_1"/>
    <property type="match status" value="1"/>
</dbReference>
<dbReference type="AlphaFoldDB" id="Q6QHP7"/>
<evidence type="ECO:0000259" key="10">
    <source>
        <dbReference type="PROSITE" id="PS50850"/>
    </source>
</evidence>
<dbReference type="GO" id="GO:0005886">
    <property type="term" value="C:plasma membrane"/>
    <property type="evidence" value="ECO:0007669"/>
    <property type="project" value="UniProtKB-SubCell"/>
</dbReference>
<keyword evidence="8 9" id="KW-0472">Membrane</keyword>
<gene>
    <name evidence="11" type="primary">tfdK</name>
</gene>
<evidence type="ECO:0000256" key="7">
    <source>
        <dbReference type="ARBA" id="ARBA00022989"/>
    </source>
</evidence>
<accession>Q6QHP7</accession>
<feature type="transmembrane region" description="Helical" evidence="9">
    <location>
        <begin position="147"/>
        <end position="170"/>
    </location>
</feature>
<reference evidence="11" key="3">
    <citation type="submission" date="2012-02" db="EMBL/GenBank/DDBJ databases">
        <authorList>
            <person name="Vedler E."/>
        </authorList>
    </citation>
    <scope>NUCLEOTIDE SEQUENCE</scope>
    <source>
        <strain evidence="11">EST4002</strain>
        <plasmid evidence="11">pEST4011</plasmid>
    </source>
</reference>
<dbReference type="SUPFAM" id="SSF103473">
    <property type="entry name" value="MFS general substrate transporter"/>
    <property type="match status" value="1"/>
</dbReference>
<evidence type="ECO:0000256" key="8">
    <source>
        <dbReference type="ARBA" id="ARBA00023136"/>
    </source>
</evidence>
<keyword evidence="4" id="KW-1003">Cell membrane</keyword>
<comment type="subcellular location">
    <subcellularLocation>
        <location evidence="1">Cell inner membrane</location>
        <topology evidence="1">Multi-pass membrane protein</topology>
    </subcellularLocation>
</comment>